<evidence type="ECO:0000256" key="2">
    <source>
        <dbReference type="ARBA" id="ARBA00004892"/>
    </source>
</evidence>
<organism evidence="8 9">
    <name type="scientific">Vibrio algarum</name>
    <dbReference type="NCBI Taxonomy" id="3020714"/>
    <lineage>
        <taxon>Bacteria</taxon>
        <taxon>Pseudomonadati</taxon>
        <taxon>Pseudomonadota</taxon>
        <taxon>Gammaproteobacteria</taxon>
        <taxon>Vibrionales</taxon>
        <taxon>Vibrionaceae</taxon>
        <taxon>Vibrio</taxon>
    </lineage>
</organism>
<proteinExistence type="inferred from homology"/>
<evidence type="ECO:0000256" key="4">
    <source>
        <dbReference type="ARBA" id="ARBA00012546"/>
    </source>
</evidence>
<comment type="catalytic activity">
    <reaction evidence="1 7">
        <text>D-glucuronate = D-fructuronate</text>
        <dbReference type="Rhea" id="RHEA:13049"/>
        <dbReference type="ChEBI" id="CHEBI:58720"/>
        <dbReference type="ChEBI" id="CHEBI:59863"/>
        <dbReference type="EC" id="5.3.1.12"/>
    </reaction>
</comment>
<dbReference type="RefSeq" id="WP_272139034.1">
    <property type="nucleotide sequence ID" value="NZ_JAQLOI010000003.1"/>
</dbReference>
<gene>
    <name evidence="7 8" type="primary">uxaC</name>
    <name evidence="8" type="ORF">PGX00_17670</name>
</gene>
<dbReference type="Proteomes" id="UP001210678">
    <property type="component" value="Unassembled WGS sequence"/>
</dbReference>
<dbReference type="InterPro" id="IPR032466">
    <property type="entry name" value="Metal_Hydrolase"/>
</dbReference>
<dbReference type="GO" id="GO:0008880">
    <property type="term" value="F:glucuronate isomerase activity"/>
    <property type="evidence" value="ECO:0007669"/>
    <property type="project" value="UniProtKB-EC"/>
</dbReference>
<comment type="pathway">
    <text evidence="2 7">Carbohydrate metabolism; pentose and glucuronate interconversion.</text>
</comment>
<evidence type="ECO:0000256" key="5">
    <source>
        <dbReference type="ARBA" id="ARBA00020555"/>
    </source>
</evidence>
<dbReference type="Gene3D" id="3.20.20.140">
    <property type="entry name" value="Metal-dependent hydrolases"/>
    <property type="match status" value="1"/>
</dbReference>
<comment type="catalytic activity">
    <reaction evidence="7">
        <text>aldehydo-D-galacturonate = keto-D-tagaturonate</text>
        <dbReference type="Rhea" id="RHEA:27702"/>
        <dbReference type="ChEBI" id="CHEBI:12952"/>
        <dbReference type="ChEBI" id="CHEBI:17886"/>
    </reaction>
</comment>
<evidence type="ECO:0000256" key="6">
    <source>
        <dbReference type="ARBA" id="ARBA00023235"/>
    </source>
</evidence>
<dbReference type="SUPFAM" id="SSF51556">
    <property type="entry name" value="Metallo-dependent hydrolases"/>
    <property type="match status" value="1"/>
</dbReference>
<accession>A0ABT4YUW6</accession>
<sequence>MAAYYIEPGFLLTNSLAVRLFHEVASSLPIIDFHSHLDAKEIVQNTGPKNLTEAWLKHDHYFWRAMRSTGIDEHFITGSASDYEKFSHWCKAVPYLVGNPLYHWSHLELARFFECHQLLNPTNAMEIWQKCTDKLASSLHQPRTLLENLNVQTLCTTDSPLSSLEYHSLLAHDKLVGKINTNILPTFRADDLFAFHNSRQFLLFVRDLELHSSSVIRCFDDYIAAIEKRMQAFHQLGCRLADLGLPTIEYKQGSSAEIESAFQRLLAGKELTIDDQKIVKTQLFTSLGELCYQFGWAWQLHIGVSANVNSRRKEELGPCTGFSIINDDSVLGLASLLDSLDRSKQLPKTVLYNLNPNNNAMFVALCGAFQDSDTTSGKIQFGPAWWFNDHKQGIESQLTTLKNMGALGGFIGMVTDSRNLMSLSRHEYFRRIFCNQLSLWVAQGDIPDDWDLLTFTVQNICYSNANAFFDF</sequence>
<dbReference type="Pfam" id="PF02614">
    <property type="entry name" value="UxaC"/>
    <property type="match status" value="1"/>
</dbReference>
<evidence type="ECO:0000256" key="3">
    <source>
        <dbReference type="ARBA" id="ARBA00008397"/>
    </source>
</evidence>
<comment type="similarity">
    <text evidence="3 7">Belongs to the metallo-dependent hydrolases superfamily. Uronate isomerase family.</text>
</comment>
<comment type="caution">
    <text evidence="8">The sequence shown here is derived from an EMBL/GenBank/DDBJ whole genome shotgun (WGS) entry which is preliminary data.</text>
</comment>
<dbReference type="NCBIfam" id="NF002794">
    <property type="entry name" value="PRK02925.1"/>
    <property type="match status" value="1"/>
</dbReference>
<dbReference type="HAMAP" id="MF_00675">
    <property type="entry name" value="UxaC"/>
    <property type="match status" value="1"/>
</dbReference>
<protein>
    <recommendedName>
        <fullName evidence="5 7">Uronate isomerase</fullName>
        <ecNumber evidence="4 7">5.3.1.12</ecNumber>
    </recommendedName>
    <alternativeName>
        <fullName evidence="7">Glucuronate isomerase</fullName>
    </alternativeName>
    <alternativeName>
        <fullName evidence="7">Uronic isomerase</fullName>
    </alternativeName>
</protein>
<dbReference type="EMBL" id="JAQLOI010000003">
    <property type="protein sequence ID" value="MDB1125378.1"/>
    <property type="molecule type" value="Genomic_DNA"/>
</dbReference>
<evidence type="ECO:0000256" key="7">
    <source>
        <dbReference type="HAMAP-Rule" id="MF_00675"/>
    </source>
</evidence>
<dbReference type="Gene3D" id="1.10.2020.10">
    <property type="entry name" value="uronate isomerase, domain 2, chain A"/>
    <property type="match status" value="1"/>
</dbReference>
<evidence type="ECO:0000256" key="1">
    <source>
        <dbReference type="ARBA" id="ARBA00001165"/>
    </source>
</evidence>
<keyword evidence="6 7" id="KW-0413">Isomerase</keyword>
<dbReference type="EC" id="5.3.1.12" evidence="4 7"/>
<dbReference type="PANTHER" id="PTHR30068">
    <property type="entry name" value="URONATE ISOMERASE"/>
    <property type="match status" value="1"/>
</dbReference>
<dbReference type="PANTHER" id="PTHR30068:SF4">
    <property type="entry name" value="URONATE ISOMERASE"/>
    <property type="match status" value="1"/>
</dbReference>
<dbReference type="InterPro" id="IPR003766">
    <property type="entry name" value="Uronate_isomerase"/>
</dbReference>
<evidence type="ECO:0000313" key="8">
    <source>
        <dbReference type="EMBL" id="MDB1125378.1"/>
    </source>
</evidence>
<reference evidence="8 9" key="1">
    <citation type="submission" date="2023-01" db="EMBL/GenBank/DDBJ databases">
        <title>Vibrio sp. KJ40-1 sp.nov, isolated from marine algae.</title>
        <authorList>
            <person name="Butt M."/>
            <person name="Kim J.M.J."/>
            <person name="Jeon C.O.C."/>
        </authorList>
    </citation>
    <scope>NUCLEOTIDE SEQUENCE [LARGE SCALE GENOMIC DNA]</scope>
    <source>
        <strain evidence="8 9">KJ40-1</strain>
    </source>
</reference>
<evidence type="ECO:0000313" key="9">
    <source>
        <dbReference type="Proteomes" id="UP001210678"/>
    </source>
</evidence>
<keyword evidence="9" id="KW-1185">Reference proteome</keyword>
<name>A0ABT4YUW6_9VIBR</name>